<evidence type="ECO:0000259" key="1">
    <source>
        <dbReference type="Pfam" id="PF18765"/>
    </source>
</evidence>
<dbReference type="InterPro" id="IPR043519">
    <property type="entry name" value="NT_sf"/>
</dbReference>
<evidence type="ECO:0000313" key="2">
    <source>
        <dbReference type="EMBL" id="CAD7766988.1"/>
    </source>
</evidence>
<dbReference type="AlphaFoldDB" id="A0A812A0C7"/>
<sequence length="86" mass="9935">MPNTNSIVLYGSFVKGDFNEDSDIDLLIISNNKLNFNLDSEEAFLNHELSIQPLTIGKWMKLKKNKDPFYHEVIRNHIILYGAELP</sequence>
<comment type="caution">
    <text evidence="2">The sequence shown here is derived from an EMBL/GenBank/DDBJ whole genome shotgun (WGS) entry which is preliminary data.</text>
</comment>
<feature type="domain" description="Polymerase beta nucleotidyltransferase" evidence="1">
    <location>
        <begin position="4"/>
        <end position="82"/>
    </location>
</feature>
<reference evidence="2" key="1">
    <citation type="submission" date="2020-12" db="EMBL/GenBank/DDBJ databases">
        <authorList>
            <person name="Hahn C.J."/>
            <person name="Laso-Perez R."/>
            <person name="Vulcano F."/>
            <person name="Vaziourakis K.-M."/>
            <person name="Stokke R."/>
            <person name="Steen I.H."/>
            <person name="Teske A."/>
            <person name="Boetius A."/>
            <person name="Liebeke M."/>
            <person name="Amann R."/>
            <person name="Knittel K."/>
        </authorList>
    </citation>
    <scope>NUCLEOTIDE SEQUENCE</scope>
    <source>
        <strain evidence="2">Gfbio:c6db26ca-90af-429b-aeed-0e3e8aed0b5e:GoM-Arc1_AMV-AAA_792_C10</strain>
    </source>
</reference>
<dbReference type="PANTHER" id="PTHR33933">
    <property type="entry name" value="NUCLEOTIDYLTRANSFERASE"/>
    <property type="match status" value="1"/>
</dbReference>
<dbReference type="Gene3D" id="3.30.460.10">
    <property type="entry name" value="Beta Polymerase, domain 2"/>
    <property type="match status" value="1"/>
</dbReference>
<gene>
    <name evidence="2" type="ORF">DNFNHJIP_00393</name>
</gene>
<dbReference type="EMBL" id="CAJHZY010000038">
    <property type="protein sequence ID" value="CAD7766988.1"/>
    <property type="molecule type" value="Genomic_DNA"/>
</dbReference>
<dbReference type="InterPro" id="IPR041633">
    <property type="entry name" value="Polbeta"/>
</dbReference>
<protein>
    <submittedName>
        <fullName evidence="2">Nucleotidyltransferase domain protein</fullName>
    </submittedName>
</protein>
<dbReference type="SUPFAM" id="SSF81301">
    <property type="entry name" value="Nucleotidyltransferase"/>
    <property type="match status" value="1"/>
</dbReference>
<keyword evidence="2" id="KW-0808">Transferase</keyword>
<dbReference type="Proteomes" id="UP000614580">
    <property type="component" value="Unassembled WGS sequence"/>
</dbReference>
<dbReference type="PANTHER" id="PTHR33933:SF1">
    <property type="entry name" value="PROTEIN ADENYLYLTRANSFERASE MNTA-RELATED"/>
    <property type="match status" value="1"/>
</dbReference>
<proteinExistence type="predicted"/>
<dbReference type="Pfam" id="PF18765">
    <property type="entry name" value="Polbeta"/>
    <property type="match status" value="1"/>
</dbReference>
<name>A0A812A0C7_9EURY</name>
<evidence type="ECO:0000313" key="3">
    <source>
        <dbReference type="Proteomes" id="UP000614580"/>
    </source>
</evidence>
<dbReference type="CDD" id="cd05403">
    <property type="entry name" value="NT_KNTase_like"/>
    <property type="match status" value="1"/>
</dbReference>
<organism evidence="2 3">
    <name type="scientific">Candidatus Argoarchaeum ethanivorans</name>
    <dbReference type="NCBI Taxonomy" id="2608793"/>
    <lineage>
        <taxon>Archaea</taxon>
        <taxon>Methanobacteriati</taxon>
        <taxon>Methanobacteriota</taxon>
        <taxon>Stenosarchaea group</taxon>
        <taxon>Methanomicrobia</taxon>
        <taxon>Methanosarcinales</taxon>
        <taxon>Methanosarcinales incertae sedis</taxon>
        <taxon>GOM Arc I cluster</taxon>
        <taxon>Candidatus Argoarchaeum</taxon>
    </lineage>
</organism>
<dbReference type="InterPro" id="IPR052548">
    <property type="entry name" value="Type_VII_TA_antitoxin"/>
</dbReference>
<accession>A0A812A0C7</accession>
<dbReference type="GO" id="GO:0016740">
    <property type="term" value="F:transferase activity"/>
    <property type="evidence" value="ECO:0007669"/>
    <property type="project" value="UniProtKB-KW"/>
</dbReference>